<dbReference type="Gene3D" id="3.40.50.720">
    <property type="entry name" value="NAD(P)-binding Rossmann-like Domain"/>
    <property type="match status" value="1"/>
</dbReference>
<proteinExistence type="inferred from homology"/>
<evidence type="ECO:0000256" key="4">
    <source>
        <dbReference type="ARBA" id="ARBA00048683"/>
    </source>
</evidence>
<keyword evidence="12" id="KW-1185">Reference proteome</keyword>
<dbReference type="OrthoDB" id="10263760at2759"/>
<evidence type="ECO:0000256" key="6">
    <source>
        <dbReference type="ARBA" id="ARBA00084116"/>
    </source>
</evidence>
<dbReference type="EC" id="1.1.1.8" evidence="8"/>
<dbReference type="SUPFAM" id="SSF48179">
    <property type="entry name" value="6-phosphogluconate dehydrogenase C-terminal domain-like"/>
    <property type="match status" value="1"/>
</dbReference>
<evidence type="ECO:0000256" key="1">
    <source>
        <dbReference type="ARBA" id="ARBA00011009"/>
    </source>
</evidence>
<dbReference type="GO" id="GO:0005829">
    <property type="term" value="C:cytosol"/>
    <property type="evidence" value="ECO:0007669"/>
    <property type="project" value="TreeGrafter"/>
</dbReference>
<dbReference type="InterPro" id="IPR008927">
    <property type="entry name" value="6-PGluconate_DH-like_C_sf"/>
</dbReference>
<reference evidence="11" key="1">
    <citation type="submission" date="2021-11" db="EMBL/GenBank/DDBJ databases">
        <authorList>
            <consortium name="Genoscope - CEA"/>
            <person name="William W."/>
        </authorList>
    </citation>
    <scope>NUCLEOTIDE SEQUENCE</scope>
</reference>
<feature type="domain" description="Glycerol-3-phosphate dehydrogenase NAD-dependent C-terminal" evidence="10">
    <location>
        <begin position="245"/>
        <end position="390"/>
    </location>
</feature>
<evidence type="ECO:0000256" key="8">
    <source>
        <dbReference type="RuleBase" id="RU361243"/>
    </source>
</evidence>
<dbReference type="PROSITE" id="PS00957">
    <property type="entry name" value="NAD_G3PDH"/>
    <property type="match status" value="1"/>
</dbReference>
<dbReference type="EMBL" id="CAKKNE010000005">
    <property type="protein sequence ID" value="CAH0376354.1"/>
    <property type="molecule type" value="Genomic_DNA"/>
</dbReference>
<dbReference type="InterPro" id="IPR006109">
    <property type="entry name" value="G3P_DH_NAD-dep_C"/>
</dbReference>
<dbReference type="FunFam" id="3.40.50.720:FF:000019">
    <property type="entry name" value="Glycerol-3-phosphate dehydrogenase [NAD(P)+]"/>
    <property type="match status" value="1"/>
</dbReference>
<evidence type="ECO:0000256" key="5">
    <source>
        <dbReference type="ARBA" id="ARBA00060503"/>
    </source>
</evidence>
<gene>
    <name evidence="11" type="ORF">PECAL_5P09280</name>
</gene>
<accession>A0A8J2SZS8</accession>
<feature type="domain" description="Glycerol-3-phosphate dehydrogenase NAD-dependent N-terminal" evidence="9">
    <location>
        <begin position="72"/>
        <end position="225"/>
    </location>
</feature>
<dbReference type="GO" id="GO:0020015">
    <property type="term" value="C:glycosome"/>
    <property type="evidence" value="ECO:0007669"/>
    <property type="project" value="UniProtKB-SubCell"/>
</dbReference>
<dbReference type="InterPro" id="IPR006168">
    <property type="entry name" value="G3P_DH_NAD-dep"/>
</dbReference>
<dbReference type="GO" id="GO:0046168">
    <property type="term" value="P:glycerol-3-phosphate catabolic process"/>
    <property type="evidence" value="ECO:0007669"/>
    <property type="project" value="UniProtKB-UniRule"/>
</dbReference>
<dbReference type="GO" id="GO:0051287">
    <property type="term" value="F:NAD binding"/>
    <property type="evidence" value="ECO:0007669"/>
    <property type="project" value="UniProtKB-UniRule"/>
</dbReference>
<dbReference type="HAMAP" id="MF_00394">
    <property type="entry name" value="NAD_Glyc3P_dehydrog"/>
    <property type="match status" value="1"/>
</dbReference>
<comment type="similarity">
    <text evidence="1 7">Belongs to the NAD-dependent glycerol-3-phosphate dehydrogenase family.</text>
</comment>
<sequence length="440" mass="47465">MLRYFLLLGGTECLVPPYVSQRSNDVGLVSQRNCRKRSSGRVVLLGSGIPPEYPTHDGPVDSGGGPILKGVILGGGSFGLAMAHVLGRKGVAVTLLMRNRLDAETININRRHPRYLSDIEVPVPTCATTDEKEALRDASFLVHCVPVQHSRRYLRKIAKLVPTGVPVLCTSKGIDRKSLNLMCKILPSQLGEGRSYAFLSGPSFAREIAEGLATAVVVASEDRRVAFDFRDLLASESFRVFTSADVVGLEVGGAVKNVLALAAGMCEGLDLGTNAVTALVTRGLYEMQRIALAMGGRASTIAGLSGVGDTFGTCFGPLSRNRNTGVRLGRGERLDDILADMGEVAEGVETAFALERLIKKSHKSYRLDLKFPIIFGVAEILRGDRTPREGLEALMGLPLRPEFIAPVSDAQANRRRPLIVVSDYEIGDSDEDDRDIDFAD</sequence>
<dbReference type="NCBIfam" id="NF000942">
    <property type="entry name" value="PRK00094.1-4"/>
    <property type="match status" value="1"/>
</dbReference>
<dbReference type="GO" id="GO:0005975">
    <property type="term" value="P:carbohydrate metabolic process"/>
    <property type="evidence" value="ECO:0007669"/>
    <property type="project" value="InterPro"/>
</dbReference>
<dbReference type="FunFam" id="1.10.1040.10:FF:000001">
    <property type="entry name" value="Glycerol-3-phosphate dehydrogenase [NAD(P)+]"/>
    <property type="match status" value="1"/>
</dbReference>
<dbReference type="NCBIfam" id="NF000940">
    <property type="entry name" value="PRK00094.1-2"/>
    <property type="match status" value="1"/>
</dbReference>
<evidence type="ECO:0000259" key="10">
    <source>
        <dbReference type="Pfam" id="PF07479"/>
    </source>
</evidence>
<evidence type="ECO:0000256" key="2">
    <source>
        <dbReference type="ARBA" id="ARBA00023002"/>
    </source>
</evidence>
<evidence type="ECO:0000259" key="9">
    <source>
        <dbReference type="Pfam" id="PF01210"/>
    </source>
</evidence>
<dbReference type="PANTHER" id="PTHR11728">
    <property type="entry name" value="GLYCEROL-3-PHOSPHATE DEHYDROGENASE"/>
    <property type="match status" value="1"/>
</dbReference>
<dbReference type="InterPro" id="IPR013328">
    <property type="entry name" value="6PGD_dom2"/>
</dbReference>
<comment type="caution">
    <text evidence="11">The sequence shown here is derived from an EMBL/GenBank/DDBJ whole genome shotgun (WGS) entry which is preliminary data.</text>
</comment>
<dbReference type="InterPro" id="IPR011128">
    <property type="entry name" value="G3P_DH_NAD-dep_N"/>
</dbReference>
<keyword evidence="6" id="KW-0327">Glycosome</keyword>
<dbReference type="Proteomes" id="UP000789595">
    <property type="component" value="Unassembled WGS sequence"/>
</dbReference>
<dbReference type="Pfam" id="PF01210">
    <property type="entry name" value="NAD_Gly3P_dh_N"/>
    <property type="match status" value="1"/>
</dbReference>
<dbReference type="SUPFAM" id="SSF51735">
    <property type="entry name" value="NAD(P)-binding Rossmann-fold domains"/>
    <property type="match status" value="1"/>
</dbReference>
<dbReference type="AlphaFoldDB" id="A0A8J2SZS8"/>
<dbReference type="Pfam" id="PF07479">
    <property type="entry name" value="NAD_Gly3P_dh_C"/>
    <property type="match status" value="1"/>
</dbReference>
<evidence type="ECO:0000256" key="3">
    <source>
        <dbReference type="ARBA" id="ARBA00023027"/>
    </source>
</evidence>
<evidence type="ECO:0000313" key="12">
    <source>
        <dbReference type="Proteomes" id="UP000789595"/>
    </source>
</evidence>
<dbReference type="InterPro" id="IPR036291">
    <property type="entry name" value="NAD(P)-bd_dom_sf"/>
</dbReference>
<evidence type="ECO:0000313" key="11">
    <source>
        <dbReference type="EMBL" id="CAH0376354.1"/>
    </source>
</evidence>
<keyword evidence="2 7" id="KW-0560">Oxidoreductase</keyword>
<protein>
    <recommendedName>
        <fullName evidence="8">Glycerol-3-phosphate dehydrogenase [NAD(+)]</fullName>
        <ecNumber evidence="8">1.1.1.8</ecNumber>
    </recommendedName>
</protein>
<evidence type="ECO:0000256" key="7">
    <source>
        <dbReference type="RuleBase" id="RU000437"/>
    </source>
</evidence>
<organism evidence="11 12">
    <name type="scientific">Pelagomonas calceolata</name>
    <dbReference type="NCBI Taxonomy" id="35677"/>
    <lineage>
        <taxon>Eukaryota</taxon>
        <taxon>Sar</taxon>
        <taxon>Stramenopiles</taxon>
        <taxon>Ochrophyta</taxon>
        <taxon>Pelagophyceae</taxon>
        <taxon>Pelagomonadales</taxon>
        <taxon>Pelagomonadaceae</taxon>
        <taxon>Pelagomonas</taxon>
    </lineage>
</organism>
<name>A0A8J2SZS8_9STRA</name>
<dbReference type="Gene3D" id="1.10.1040.10">
    <property type="entry name" value="N-(1-d-carboxylethyl)-l-norvaline Dehydrogenase, domain 2"/>
    <property type="match status" value="1"/>
</dbReference>
<keyword evidence="3 7" id="KW-0520">NAD</keyword>
<dbReference type="PANTHER" id="PTHR11728:SF1">
    <property type="entry name" value="GLYCEROL-3-PHOSPHATE DEHYDROGENASE [NAD(+)] 2, CHLOROPLASTIC"/>
    <property type="match status" value="1"/>
</dbReference>
<dbReference type="PRINTS" id="PR00077">
    <property type="entry name" value="GPDHDRGNASE"/>
</dbReference>
<comment type="subcellular location">
    <subcellularLocation>
        <location evidence="5">Glycosome</location>
    </subcellularLocation>
</comment>
<comment type="catalytic activity">
    <reaction evidence="4 8">
        <text>sn-glycerol 3-phosphate + NAD(+) = dihydroxyacetone phosphate + NADH + H(+)</text>
        <dbReference type="Rhea" id="RHEA:11092"/>
        <dbReference type="ChEBI" id="CHEBI:15378"/>
        <dbReference type="ChEBI" id="CHEBI:57540"/>
        <dbReference type="ChEBI" id="CHEBI:57597"/>
        <dbReference type="ChEBI" id="CHEBI:57642"/>
        <dbReference type="ChEBI" id="CHEBI:57945"/>
        <dbReference type="EC" id="1.1.1.8"/>
    </reaction>
</comment>
<dbReference type="GO" id="GO:0141152">
    <property type="term" value="F:glycerol-3-phosphate dehydrogenase (NAD+) activity"/>
    <property type="evidence" value="ECO:0007669"/>
    <property type="project" value="UniProtKB-UniRule"/>
</dbReference>